<gene>
    <name evidence="1" type="ORF">CJ208_02170</name>
</gene>
<organism evidence="1 2">
    <name type="scientific">Finegoldia magna</name>
    <name type="common">Peptostreptococcus magnus</name>
    <dbReference type="NCBI Taxonomy" id="1260"/>
    <lineage>
        <taxon>Bacteria</taxon>
        <taxon>Bacillati</taxon>
        <taxon>Bacillota</taxon>
        <taxon>Tissierellia</taxon>
        <taxon>Tissierellales</taxon>
        <taxon>Peptoniphilaceae</taxon>
        <taxon>Finegoldia</taxon>
    </lineage>
</organism>
<dbReference type="EMBL" id="PNHD01000002">
    <property type="protein sequence ID" value="PMC60695.1"/>
    <property type="molecule type" value="Genomic_DNA"/>
</dbReference>
<name>A0A2N6SUE4_FINMA</name>
<evidence type="ECO:0008006" key="3">
    <source>
        <dbReference type="Google" id="ProtNLM"/>
    </source>
</evidence>
<reference evidence="1 2" key="1">
    <citation type="submission" date="2017-09" db="EMBL/GenBank/DDBJ databases">
        <title>Bacterial strain isolated from the female urinary microbiota.</title>
        <authorList>
            <person name="Thomas-White K."/>
            <person name="Kumar N."/>
            <person name="Forster S."/>
            <person name="Putonti C."/>
            <person name="Lawley T."/>
            <person name="Wolfe A.J."/>
        </authorList>
    </citation>
    <scope>NUCLEOTIDE SEQUENCE [LARGE SCALE GENOMIC DNA]</scope>
    <source>
        <strain evidence="1 2">UMB0115</strain>
    </source>
</reference>
<dbReference type="Proteomes" id="UP000235723">
    <property type="component" value="Unassembled WGS sequence"/>
</dbReference>
<evidence type="ECO:0000313" key="2">
    <source>
        <dbReference type="Proteomes" id="UP000235723"/>
    </source>
</evidence>
<protein>
    <recommendedName>
        <fullName evidence="3">HK97 gp10 family phage protein</fullName>
    </recommendedName>
</protein>
<dbReference type="RefSeq" id="WP_102163786.1">
    <property type="nucleotide sequence ID" value="NZ_PNHD01000002.1"/>
</dbReference>
<evidence type="ECO:0000313" key="1">
    <source>
        <dbReference type="EMBL" id="PMC60695.1"/>
    </source>
</evidence>
<sequence length="119" mass="13966">MRYSLKGDKRLEQALYKKSKARFYGVANKSLVEIFNRAKRPPGTPRDNGDLIKSRRLREAIPSTRFKGIFYYTEEYAPHVEYGHDVGKNGHVDGQRYLKRNVSKQGRIYMNDLIKELKK</sequence>
<proteinExistence type="predicted"/>
<dbReference type="AlphaFoldDB" id="A0A2N6SUE4"/>
<comment type="caution">
    <text evidence="1">The sequence shown here is derived from an EMBL/GenBank/DDBJ whole genome shotgun (WGS) entry which is preliminary data.</text>
</comment>
<accession>A0A2N6SUE4</accession>